<dbReference type="EMBL" id="CP003422">
    <property type="protein sequence ID" value="AFH60042.1"/>
    <property type="molecule type" value="Genomic_DNA"/>
</dbReference>
<dbReference type="PATRIC" id="fig|997761.3.peg.956"/>
<proteinExistence type="predicted"/>
<evidence type="ECO:0000256" key="2">
    <source>
        <dbReference type="SAM" id="SignalP"/>
    </source>
</evidence>
<feature type="region of interest" description="Disordered" evidence="1">
    <location>
        <begin position="467"/>
        <end position="487"/>
    </location>
</feature>
<dbReference type="HOGENOM" id="CLU_043267_0_0_9"/>
<dbReference type="PROSITE" id="PS51257">
    <property type="entry name" value="PROKAR_LIPOPROTEIN"/>
    <property type="match status" value="1"/>
</dbReference>
<evidence type="ECO:0008006" key="5">
    <source>
        <dbReference type="Google" id="ProtNLM"/>
    </source>
</evidence>
<evidence type="ECO:0000313" key="3">
    <source>
        <dbReference type="EMBL" id="AFH60042.1"/>
    </source>
</evidence>
<reference evidence="3 4" key="1">
    <citation type="submission" date="2013-06" db="EMBL/GenBank/DDBJ databases">
        <title>Complete genome sequence of Paenibacillus mucilaginosus K02.</title>
        <authorList>
            <person name="Xiao B."/>
            <person name="Sun L."/>
            <person name="Xiao L."/>
            <person name="Lian B."/>
        </authorList>
    </citation>
    <scope>NUCLEOTIDE SEQUENCE [LARGE SCALE GENOMIC DNA]</scope>
    <source>
        <strain evidence="3 4">K02</strain>
    </source>
</reference>
<protein>
    <recommendedName>
        <fullName evidence="5">ABC transporter substrate-binding protein</fullName>
    </recommendedName>
</protein>
<dbReference type="AlphaFoldDB" id="I0BCE5"/>
<dbReference type="InterPro" id="IPR006059">
    <property type="entry name" value="SBP"/>
</dbReference>
<dbReference type="PANTHER" id="PTHR43649:SF12">
    <property type="entry name" value="DIACETYLCHITOBIOSE BINDING PROTEIN DASA"/>
    <property type="match status" value="1"/>
</dbReference>
<evidence type="ECO:0000313" key="4">
    <source>
        <dbReference type="Proteomes" id="UP000007392"/>
    </source>
</evidence>
<feature type="compositionally biased region" description="Basic and acidic residues" evidence="1">
    <location>
        <begin position="467"/>
        <end position="479"/>
    </location>
</feature>
<dbReference type="Proteomes" id="UP000007392">
    <property type="component" value="Chromosome"/>
</dbReference>
<keyword evidence="2" id="KW-0732">Signal</keyword>
<feature type="signal peptide" evidence="2">
    <location>
        <begin position="1"/>
        <end position="24"/>
    </location>
</feature>
<dbReference type="SUPFAM" id="SSF53850">
    <property type="entry name" value="Periplasmic binding protein-like II"/>
    <property type="match status" value="1"/>
</dbReference>
<evidence type="ECO:0000256" key="1">
    <source>
        <dbReference type="SAM" id="MobiDB-lite"/>
    </source>
</evidence>
<sequence length="487" mass="53424">MRGSKAVFCGALAGLLMLSGCTLGQGKEGAGALKPLGKDEKAVIKVMYYEKSSLFQQYGALFMAKYPNVDIEVVSTQSIYGRDKDPVKAFEELVEAEKPDVLYFESPNAFVKWAGEGNLLPLDDVIQADKFDIENMLPAVTETLRAQGGGKLYGLSPSFYSSALFYNKGLFEKHGVPLPKDGMSWAEVLELAKRFPTDGQSEERVYGYGENNSFMGGGGDPMGFRYFTMIGHTQGLSYLDPKREKVTLQTEGWKQALQLAVDGIQSGALYDPAKGPQIDFSKGVSREEMLERNPFVSGRIAMTVEGAYLISELERAKDIRKDKEPVNWDIVTVPVDPQNPGTSNALSISEVFSVRSDSPNARAAWEFVKYINSEEMARVKSKMDEGRLLSRTAYVKDKDGRSLEPFYKLGVSEKVTEQATEAAAVPVSFYSEFSRIGGQEVGAVVDGKKTADEALAAMQNGLQEALTRAKQEEAAKEQQEAASKPAR</sequence>
<dbReference type="KEGG" id="pmw:B2K_04785"/>
<dbReference type="PANTHER" id="PTHR43649">
    <property type="entry name" value="ARABINOSE-BINDING PROTEIN-RELATED"/>
    <property type="match status" value="1"/>
</dbReference>
<accession>I0BCE5</accession>
<organism evidence="3 4">
    <name type="scientific">Paenibacillus mucilaginosus K02</name>
    <dbReference type="NCBI Taxonomy" id="997761"/>
    <lineage>
        <taxon>Bacteria</taxon>
        <taxon>Bacillati</taxon>
        <taxon>Bacillota</taxon>
        <taxon>Bacilli</taxon>
        <taxon>Bacillales</taxon>
        <taxon>Paenibacillaceae</taxon>
        <taxon>Paenibacillus</taxon>
    </lineage>
</organism>
<name>I0BCE5_9BACL</name>
<gene>
    <name evidence="3" type="ORF">B2K_04785</name>
</gene>
<dbReference type="Pfam" id="PF01547">
    <property type="entry name" value="SBP_bac_1"/>
    <property type="match status" value="1"/>
</dbReference>
<dbReference type="InterPro" id="IPR050490">
    <property type="entry name" value="Bact_solute-bd_prot1"/>
</dbReference>
<dbReference type="Gene3D" id="3.40.190.10">
    <property type="entry name" value="Periplasmic binding protein-like II"/>
    <property type="match status" value="1"/>
</dbReference>
<feature type="chain" id="PRO_5039250668" description="ABC transporter substrate-binding protein" evidence="2">
    <location>
        <begin position="25"/>
        <end position="487"/>
    </location>
</feature>